<evidence type="ECO:0000313" key="3">
    <source>
        <dbReference type="EMBL" id="KAJ4455766.1"/>
    </source>
</evidence>
<dbReference type="Proteomes" id="UP001141327">
    <property type="component" value="Unassembled WGS sequence"/>
</dbReference>
<gene>
    <name evidence="3" type="ORF">PAPYR_9192</name>
</gene>
<protein>
    <submittedName>
        <fullName evidence="3">Uncharacterized protein</fullName>
    </submittedName>
</protein>
<evidence type="ECO:0000256" key="1">
    <source>
        <dbReference type="SAM" id="Coils"/>
    </source>
</evidence>
<keyword evidence="1" id="KW-0175">Coiled coil</keyword>
<feature type="coiled-coil region" evidence="1">
    <location>
        <begin position="143"/>
        <end position="170"/>
    </location>
</feature>
<accession>A0ABQ8UBH3</accession>
<name>A0ABQ8UBH3_9EUKA</name>
<dbReference type="EMBL" id="JAPMOS010000093">
    <property type="protein sequence ID" value="KAJ4455766.1"/>
    <property type="molecule type" value="Genomic_DNA"/>
</dbReference>
<reference evidence="3" key="1">
    <citation type="journal article" date="2022" name="bioRxiv">
        <title>Genomics of Preaxostyla Flagellates Illuminates Evolutionary Transitions and the Path Towards Mitochondrial Loss.</title>
        <authorList>
            <person name="Novak L.V.F."/>
            <person name="Treitli S.C."/>
            <person name="Pyrih J."/>
            <person name="Halakuc P."/>
            <person name="Pipaliya S.V."/>
            <person name="Vacek V."/>
            <person name="Brzon O."/>
            <person name="Soukal P."/>
            <person name="Eme L."/>
            <person name="Dacks J.B."/>
            <person name="Karnkowska A."/>
            <person name="Elias M."/>
            <person name="Hampl V."/>
        </authorList>
    </citation>
    <scope>NUCLEOTIDE SEQUENCE</scope>
    <source>
        <strain evidence="3">RCP-MX</strain>
    </source>
</reference>
<keyword evidence="4" id="KW-1185">Reference proteome</keyword>
<evidence type="ECO:0000256" key="2">
    <source>
        <dbReference type="SAM" id="MobiDB-lite"/>
    </source>
</evidence>
<feature type="compositionally biased region" description="Gly residues" evidence="2">
    <location>
        <begin position="183"/>
        <end position="192"/>
    </location>
</feature>
<sequence length="223" mass="23613">MYAPVSPIGYFALSARQLKQMEWGRVTQMESELDQIEEDFIGGKMRVFGAGTKHILDEINNLHDAQITTSLKHIYNEKFISESSQQPERPTFPTGGGTDPWTRTEAQVNDILDRGLAAAAASSTSGGFGKAPDSEFQKMNKDFRETEASMNEIKSKIKELMGNVSRLNEHIAGLGGPEESPGAMGGGAGGMGVAAPTPVGSSAFPPAGSTPPGATAPGPSQMR</sequence>
<feature type="compositionally biased region" description="Low complexity" evidence="2">
    <location>
        <begin position="193"/>
        <end position="223"/>
    </location>
</feature>
<feature type="region of interest" description="Disordered" evidence="2">
    <location>
        <begin position="80"/>
        <end position="102"/>
    </location>
</feature>
<organism evidence="3 4">
    <name type="scientific">Paratrimastix pyriformis</name>
    <dbReference type="NCBI Taxonomy" id="342808"/>
    <lineage>
        <taxon>Eukaryota</taxon>
        <taxon>Metamonada</taxon>
        <taxon>Preaxostyla</taxon>
        <taxon>Paratrimastigidae</taxon>
        <taxon>Paratrimastix</taxon>
    </lineage>
</organism>
<proteinExistence type="predicted"/>
<evidence type="ECO:0000313" key="4">
    <source>
        <dbReference type="Proteomes" id="UP001141327"/>
    </source>
</evidence>
<comment type="caution">
    <text evidence="3">The sequence shown here is derived from an EMBL/GenBank/DDBJ whole genome shotgun (WGS) entry which is preliminary data.</text>
</comment>
<feature type="region of interest" description="Disordered" evidence="2">
    <location>
        <begin position="171"/>
        <end position="223"/>
    </location>
</feature>